<evidence type="ECO:0000256" key="1">
    <source>
        <dbReference type="SAM" id="Phobius"/>
    </source>
</evidence>
<dbReference type="PROSITE" id="PS51831">
    <property type="entry name" value="HD"/>
    <property type="match status" value="1"/>
</dbReference>
<dbReference type="Pfam" id="PF01966">
    <property type="entry name" value="HD"/>
    <property type="match status" value="1"/>
</dbReference>
<dbReference type="InterPro" id="IPR003607">
    <property type="entry name" value="HD/PDEase_dom"/>
</dbReference>
<dbReference type="AlphaFoldDB" id="A0A9D1AFT9"/>
<keyword evidence="1" id="KW-1133">Transmembrane helix</keyword>
<dbReference type="PANTHER" id="PTHR36442:SF1">
    <property type="entry name" value="CYCLIC-DI-AMP PHOSPHODIESTERASE PGPH"/>
    <property type="match status" value="1"/>
</dbReference>
<feature type="transmembrane region" description="Helical" evidence="1">
    <location>
        <begin position="210"/>
        <end position="230"/>
    </location>
</feature>
<dbReference type="EMBL" id="DVHB01000060">
    <property type="protein sequence ID" value="HIR39387.1"/>
    <property type="molecule type" value="Genomic_DNA"/>
</dbReference>
<dbReference type="InterPro" id="IPR052722">
    <property type="entry name" value="PgpH_phosphodiesterase"/>
</dbReference>
<dbReference type="InterPro" id="IPR006674">
    <property type="entry name" value="HD_domain"/>
</dbReference>
<reference evidence="3" key="1">
    <citation type="submission" date="2020-10" db="EMBL/GenBank/DDBJ databases">
        <authorList>
            <person name="Gilroy R."/>
        </authorList>
    </citation>
    <scope>NUCLEOTIDE SEQUENCE</scope>
    <source>
        <strain evidence="3">ChiW25-3613</strain>
    </source>
</reference>
<accession>A0A9D1AFT9</accession>
<keyword evidence="1" id="KW-0812">Transmembrane</keyword>
<feature type="transmembrane region" description="Helical" evidence="1">
    <location>
        <begin position="49"/>
        <end position="69"/>
    </location>
</feature>
<evidence type="ECO:0000313" key="3">
    <source>
        <dbReference type="EMBL" id="HIR39387.1"/>
    </source>
</evidence>
<dbReference type="CDD" id="cd00077">
    <property type="entry name" value="HDc"/>
    <property type="match status" value="1"/>
</dbReference>
<feature type="transmembrane region" description="Helical" evidence="1">
    <location>
        <begin position="12"/>
        <end position="34"/>
    </location>
</feature>
<feature type="transmembrane region" description="Helical" evidence="1">
    <location>
        <begin position="178"/>
        <end position="198"/>
    </location>
</feature>
<proteinExistence type="predicted"/>
<feature type="transmembrane region" description="Helical" evidence="1">
    <location>
        <begin position="81"/>
        <end position="99"/>
    </location>
</feature>
<organism evidence="3 4">
    <name type="scientific">Candidatus Coproplasma stercoripullorum</name>
    <dbReference type="NCBI Taxonomy" id="2840751"/>
    <lineage>
        <taxon>Bacteria</taxon>
        <taxon>Bacillati</taxon>
        <taxon>Bacillota</taxon>
        <taxon>Clostridia</taxon>
        <taxon>Eubacteriales</taxon>
        <taxon>Candidatus Coproplasma</taxon>
    </lineage>
</organism>
<dbReference type="Gene3D" id="1.10.3210.10">
    <property type="entry name" value="Hypothetical protein af1432"/>
    <property type="match status" value="1"/>
</dbReference>
<dbReference type="InterPro" id="IPR006675">
    <property type="entry name" value="HDIG_dom"/>
</dbReference>
<reference evidence="3" key="2">
    <citation type="journal article" date="2021" name="PeerJ">
        <title>Extensive microbial diversity within the chicken gut microbiome revealed by metagenomics and culture.</title>
        <authorList>
            <person name="Gilroy R."/>
            <person name="Ravi A."/>
            <person name="Getino M."/>
            <person name="Pursley I."/>
            <person name="Horton D.L."/>
            <person name="Alikhan N.F."/>
            <person name="Baker D."/>
            <person name="Gharbi K."/>
            <person name="Hall N."/>
            <person name="Watson M."/>
            <person name="Adriaenssens E.M."/>
            <person name="Foster-Nyarko E."/>
            <person name="Jarju S."/>
            <person name="Secka A."/>
            <person name="Antonio M."/>
            <person name="Oren A."/>
            <person name="Chaudhuri R.R."/>
            <person name="La Ragione R."/>
            <person name="Hildebrand F."/>
            <person name="Pallen M.J."/>
        </authorList>
    </citation>
    <scope>NUCLEOTIDE SEQUENCE</scope>
    <source>
        <strain evidence="3">ChiW25-3613</strain>
    </source>
</reference>
<keyword evidence="1" id="KW-0472">Membrane</keyword>
<protein>
    <submittedName>
        <fullName evidence="3">HDIG domain-containing protein</fullName>
    </submittedName>
</protein>
<dbReference type="Proteomes" id="UP000824179">
    <property type="component" value="Unassembled WGS sequence"/>
</dbReference>
<dbReference type="PANTHER" id="PTHR36442">
    <property type="entry name" value="CYCLIC-DI-AMP PHOSPHODIESTERASE PGPH"/>
    <property type="match status" value="1"/>
</dbReference>
<sequence length="480" mass="53957">MKNSKKTYTLGAFVYVAGTAVLFAIFLLMIAINLGNETVQHIRENTERIILICVSFCIVSGIMYCYFYFENKKYILSVSKIIEIFILLAISLMFCFLIGKFVDVSARPVAFLALTAVTLLGRREAIFLNIIFALQMFILDNFSDVTAVTAAEGYNFLILTFCTGMIGIFITPRIKTRIGSVLLAFVLLIPIELIIALLEATMTVGFRETLMLFLYGALSSFFSVLAYMFLLPIFEVTFSELTVFRLRELTSEQAKLIKRLKNNAPGTYHHSMTVAQIAEACAQAIGEDSELARAAAYYHDVGKLKNPEMFTENQTDYNVHNELTPELSVDIIRSHARDGANLIRKAHLPEFFADIAVQHHGTLPIKYFYAKALKMSDGELNIENYSYAGPTPTSKIAAIIMIADACEAAARSLTNRSPEKVEELVRNIIEERLDLEQFDHCNITMSELTTIKLTVVSQLTGVYHSRIAYPKIKISKKKHE</sequence>
<dbReference type="NCBIfam" id="TIGR00277">
    <property type="entry name" value="HDIG"/>
    <property type="match status" value="1"/>
</dbReference>
<evidence type="ECO:0000259" key="2">
    <source>
        <dbReference type="PROSITE" id="PS51831"/>
    </source>
</evidence>
<feature type="transmembrane region" description="Helical" evidence="1">
    <location>
        <begin position="154"/>
        <end position="171"/>
    </location>
</feature>
<evidence type="ECO:0000313" key="4">
    <source>
        <dbReference type="Proteomes" id="UP000824179"/>
    </source>
</evidence>
<dbReference type="SMART" id="SM00471">
    <property type="entry name" value="HDc"/>
    <property type="match status" value="1"/>
</dbReference>
<comment type="caution">
    <text evidence="3">The sequence shown here is derived from an EMBL/GenBank/DDBJ whole genome shotgun (WGS) entry which is preliminary data.</text>
</comment>
<gene>
    <name evidence="3" type="ORF">IAB90_03290</name>
</gene>
<feature type="domain" description="HD" evidence="2">
    <location>
        <begin position="267"/>
        <end position="409"/>
    </location>
</feature>
<dbReference type="SUPFAM" id="SSF109604">
    <property type="entry name" value="HD-domain/PDEase-like"/>
    <property type="match status" value="1"/>
</dbReference>
<name>A0A9D1AFT9_9FIRM</name>